<evidence type="ECO:0000313" key="2">
    <source>
        <dbReference type="Proteomes" id="UP000270046"/>
    </source>
</evidence>
<dbReference type="RefSeq" id="WP_119410127.1">
    <property type="nucleotide sequence ID" value="NZ_CP032869.1"/>
</dbReference>
<gene>
    <name evidence="1" type="ORF">HYN43_015020</name>
</gene>
<sequence>MAIQTNFEQIVERLRQDGKVRQLNETDTKALLSGLETELEDFRIDGRRRQQESLAEMSSLVLTA</sequence>
<organism evidence="1 2">
    <name type="scientific">Mucilaginibacter celer</name>
    <dbReference type="NCBI Taxonomy" id="2305508"/>
    <lineage>
        <taxon>Bacteria</taxon>
        <taxon>Pseudomonadati</taxon>
        <taxon>Bacteroidota</taxon>
        <taxon>Sphingobacteriia</taxon>
        <taxon>Sphingobacteriales</taxon>
        <taxon>Sphingobacteriaceae</taxon>
        <taxon>Mucilaginibacter</taxon>
    </lineage>
</organism>
<dbReference type="KEGG" id="muh:HYN43_015020"/>
<evidence type="ECO:0000313" key="1">
    <source>
        <dbReference type="EMBL" id="AYL96530.1"/>
    </source>
</evidence>
<dbReference type="AlphaFoldDB" id="A0A494VSY8"/>
<protein>
    <submittedName>
        <fullName evidence="1">Uncharacterized protein</fullName>
    </submittedName>
</protein>
<dbReference type="EMBL" id="CP032869">
    <property type="protein sequence ID" value="AYL96530.1"/>
    <property type="molecule type" value="Genomic_DNA"/>
</dbReference>
<proteinExistence type="predicted"/>
<name>A0A494VSY8_9SPHI</name>
<reference evidence="1 2" key="1">
    <citation type="submission" date="2018-10" db="EMBL/GenBank/DDBJ databases">
        <title>Genome sequencing of Mucilaginibacter sp. HYN0043.</title>
        <authorList>
            <person name="Kim M."/>
            <person name="Yi H."/>
        </authorList>
    </citation>
    <scope>NUCLEOTIDE SEQUENCE [LARGE SCALE GENOMIC DNA]</scope>
    <source>
        <strain evidence="1 2">HYN0043</strain>
    </source>
</reference>
<dbReference type="Proteomes" id="UP000270046">
    <property type="component" value="Chromosome"/>
</dbReference>
<keyword evidence="2" id="KW-1185">Reference proteome</keyword>
<accession>A0A494VSY8</accession>